<reference evidence="3 4" key="1">
    <citation type="journal article" date="2020" name="Nat. Food">
        <title>A phased Vanilla planifolia genome enables genetic improvement of flavour and production.</title>
        <authorList>
            <person name="Hasing T."/>
            <person name="Tang H."/>
            <person name="Brym M."/>
            <person name="Khazi F."/>
            <person name="Huang T."/>
            <person name="Chambers A.H."/>
        </authorList>
    </citation>
    <scope>NUCLEOTIDE SEQUENCE [LARGE SCALE GENOMIC DNA]</scope>
    <source>
        <tissue evidence="2">Leaf</tissue>
    </source>
</reference>
<protein>
    <submittedName>
        <fullName evidence="2">Uncharacterized protein</fullName>
    </submittedName>
</protein>
<comment type="caution">
    <text evidence="2">The sequence shown here is derived from an EMBL/GenBank/DDBJ whole genome shotgun (WGS) entry which is preliminary data.</text>
</comment>
<dbReference type="AlphaFoldDB" id="A0A835P3Y6"/>
<dbReference type="EMBL" id="JADCNL010000617">
    <property type="protein sequence ID" value="KAG0446082.1"/>
    <property type="molecule type" value="Genomic_DNA"/>
</dbReference>
<dbReference type="EMBL" id="JADCNM010000618">
    <property type="protein sequence ID" value="KAG0446089.1"/>
    <property type="molecule type" value="Genomic_DNA"/>
</dbReference>
<evidence type="ECO:0000313" key="1">
    <source>
        <dbReference type="EMBL" id="KAG0446082.1"/>
    </source>
</evidence>
<feature type="non-terminal residue" evidence="2">
    <location>
        <position position="56"/>
    </location>
</feature>
<accession>A0A835P3Y6</accession>
<dbReference type="Proteomes" id="UP000639772">
    <property type="component" value="Unassembled WGS sequence"/>
</dbReference>
<dbReference type="Proteomes" id="UP000636800">
    <property type="component" value="Unassembled WGS sequence"/>
</dbReference>
<proteinExistence type="predicted"/>
<name>A0A835P3Y6_VANPL</name>
<evidence type="ECO:0000313" key="3">
    <source>
        <dbReference type="Proteomes" id="UP000636800"/>
    </source>
</evidence>
<sequence>MDSSFPLDEGKKIAAGADISAEPDRAAVVRVKSKGAARARCHSNAPEVSMGISGCG</sequence>
<gene>
    <name evidence="1" type="ORF">HPP92_029009</name>
    <name evidence="2" type="ORF">HPP92_029021</name>
</gene>
<keyword evidence="3" id="KW-1185">Reference proteome</keyword>
<evidence type="ECO:0000313" key="2">
    <source>
        <dbReference type="EMBL" id="KAG0446089.1"/>
    </source>
</evidence>
<organism evidence="2 4">
    <name type="scientific">Vanilla planifolia</name>
    <name type="common">Vanilla</name>
    <dbReference type="NCBI Taxonomy" id="51239"/>
    <lineage>
        <taxon>Eukaryota</taxon>
        <taxon>Viridiplantae</taxon>
        <taxon>Streptophyta</taxon>
        <taxon>Embryophyta</taxon>
        <taxon>Tracheophyta</taxon>
        <taxon>Spermatophyta</taxon>
        <taxon>Magnoliopsida</taxon>
        <taxon>Liliopsida</taxon>
        <taxon>Asparagales</taxon>
        <taxon>Orchidaceae</taxon>
        <taxon>Vanilloideae</taxon>
        <taxon>Vanilleae</taxon>
        <taxon>Vanilla</taxon>
    </lineage>
</organism>
<evidence type="ECO:0000313" key="4">
    <source>
        <dbReference type="Proteomes" id="UP000639772"/>
    </source>
</evidence>